<dbReference type="InterPro" id="IPR036396">
    <property type="entry name" value="Cyt_P450_sf"/>
</dbReference>
<dbReference type="GO" id="GO:0020037">
    <property type="term" value="F:heme binding"/>
    <property type="evidence" value="ECO:0007669"/>
    <property type="project" value="InterPro"/>
</dbReference>
<dbReference type="SUPFAM" id="SSF48264">
    <property type="entry name" value="Cytochrome P450"/>
    <property type="match status" value="1"/>
</dbReference>
<organism evidence="3 4">
    <name type="scientific">Botrytis hyacinthi</name>
    <dbReference type="NCBI Taxonomy" id="278943"/>
    <lineage>
        <taxon>Eukaryota</taxon>
        <taxon>Fungi</taxon>
        <taxon>Dikarya</taxon>
        <taxon>Ascomycota</taxon>
        <taxon>Pezizomycotina</taxon>
        <taxon>Leotiomycetes</taxon>
        <taxon>Helotiales</taxon>
        <taxon>Sclerotiniaceae</taxon>
        <taxon>Botrytis</taxon>
    </lineage>
</organism>
<proteinExistence type="predicted"/>
<dbReference type="AlphaFoldDB" id="A0A4Z1GJB6"/>
<keyword evidence="4" id="KW-1185">Reference proteome</keyword>
<feature type="compositionally biased region" description="Basic and acidic residues" evidence="2">
    <location>
        <begin position="69"/>
        <end position="83"/>
    </location>
</feature>
<dbReference type="Gene3D" id="1.10.630.10">
    <property type="entry name" value="Cytochrome P450"/>
    <property type="match status" value="1"/>
</dbReference>
<dbReference type="PANTHER" id="PTHR24301">
    <property type="entry name" value="THROMBOXANE-A SYNTHASE"/>
    <property type="match status" value="1"/>
</dbReference>
<evidence type="ECO:0008006" key="5">
    <source>
        <dbReference type="Google" id="ProtNLM"/>
    </source>
</evidence>
<dbReference type="GO" id="GO:0004497">
    <property type="term" value="F:monooxygenase activity"/>
    <property type="evidence" value="ECO:0007669"/>
    <property type="project" value="InterPro"/>
</dbReference>
<gene>
    <name evidence="3" type="ORF">BHYA_0152g00070</name>
</gene>
<feature type="compositionally biased region" description="Basic and acidic residues" evidence="2">
    <location>
        <begin position="241"/>
        <end position="252"/>
    </location>
</feature>
<evidence type="ECO:0000256" key="2">
    <source>
        <dbReference type="SAM" id="MobiDB-lite"/>
    </source>
</evidence>
<evidence type="ECO:0000256" key="1">
    <source>
        <dbReference type="ARBA" id="ARBA00023026"/>
    </source>
</evidence>
<keyword evidence="1" id="KW-0843">Virulence</keyword>
<reference evidence="3 4" key="1">
    <citation type="submission" date="2017-12" db="EMBL/GenBank/DDBJ databases">
        <title>Comparative genomics of Botrytis spp.</title>
        <authorList>
            <person name="Valero-Jimenez C.A."/>
            <person name="Tapia P."/>
            <person name="Veloso J."/>
            <person name="Silva-Moreno E."/>
            <person name="Staats M."/>
            <person name="Valdes J.H."/>
            <person name="Van Kan J.A.L."/>
        </authorList>
    </citation>
    <scope>NUCLEOTIDE SEQUENCE [LARGE SCALE GENOMIC DNA]</scope>
    <source>
        <strain evidence="3 4">Bh0001</strain>
    </source>
</reference>
<dbReference type="PANTHER" id="PTHR24301:SF2">
    <property type="entry name" value="THROMBOXANE-A SYNTHASE"/>
    <property type="match status" value="1"/>
</dbReference>
<protein>
    <recommendedName>
        <fullName evidence="5">Cytochrome P450</fullName>
    </recommendedName>
</protein>
<feature type="region of interest" description="Disordered" evidence="2">
    <location>
        <begin position="223"/>
        <end position="252"/>
    </location>
</feature>
<dbReference type="Pfam" id="PF00067">
    <property type="entry name" value="p450"/>
    <property type="match status" value="1"/>
</dbReference>
<accession>A0A4Z1GJB6</accession>
<sequence>MTTAIPGPKAKPLVGNLLDLKDEEAPLRALEHMAVEYGPIYKWTRGSTRIIVVSSVEMMEELCDESRFEKAPPKALSKKDDRPSGMFTATNDDPDWGQAHRILVPAFGPLAIEQMYDQMQDIGNQLLLKWARLGTSEPITMTDDFTRLTLDTIALCAMDFRFNSFYTDKMHPFVDAMVGFLSEFGDRVRRPGFVTSLMRKKNAKFQKDLDYMFEISQGLVQHRKQTPTEKKDLLSAMLSGKDPKNEDEMRDD</sequence>
<dbReference type="InterPro" id="IPR001128">
    <property type="entry name" value="Cyt_P450"/>
</dbReference>
<dbReference type="GO" id="GO:0016705">
    <property type="term" value="F:oxidoreductase activity, acting on paired donors, with incorporation or reduction of molecular oxygen"/>
    <property type="evidence" value="ECO:0007669"/>
    <property type="project" value="InterPro"/>
</dbReference>
<dbReference type="Proteomes" id="UP000297814">
    <property type="component" value="Unassembled WGS sequence"/>
</dbReference>
<dbReference type="EMBL" id="PQXK01000152">
    <property type="protein sequence ID" value="TGO35602.1"/>
    <property type="molecule type" value="Genomic_DNA"/>
</dbReference>
<feature type="region of interest" description="Disordered" evidence="2">
    <location>
        <begin position="69"/>
        <end position="91"/>
    </location>
</feature>
<name>A0A4Z1GJB6_9HELO</name>
<dbReference type="GO" id="GO:0005506">
    <property type="term" value="F:iron ion binding"/>
    <property type="evidence" value="ECO:0007669"/>
    <property type="project" value="InterPro"/>
</dbReference>
<comment type="caution">
    <text evidence="3">The sequence shown here is derived from an EMBL/GenBank/DDBJ whole genome shotgun (WGS) entry which is preliminary data.</text>
</comment>
<evidence type="ECO:0000313" key="4">
    <source>
        <dbReference type="Proteomes" id="UP000297814"/>
    </source>
</evidence>
<evidence type="ECO:0000313" key="3">
    <source>
        <dbReference type="EMBL" id="TGO35602.1"/>
    </source>
</evidence>